<proteinExistence type="predicted"/>
<reference evidence="8 9" key="1">
    <citation type="submission" date="2016-08" db="EMBL/GenBank/DDBJ databases">
        <title>Identification and validation of antigenic proteins from Pajaroellobacter abortibovis using de-novo genome sequence assembly and reverse vaccinology.</title>
        <authorList>
            <person name="Welly B.T."/>
            <person name="Miller M.R."/>
            <person name="Stott J.L."/>
            <person name="Blanchard M.T."/>
            <person name="Islas-Trejo A.D."/>
            <person name="O'Rourke S.M."/>
            <person name="Young A.E."/>
            <person name="Medrano J.F."/>
            <person name="Van Eenennaam A.L."/>
        </authorList>
    </citation>
    <scope>NUCLEOTIDE SEQUENCE [LARGE SCALE GENOMIC DNA]</scope>
    <source>
        <strain evidence="8 9">BTF92-0548A/99-0131</strain>
    </source>
</reference>
<dbReference type="Proteomes" id="UP000185544">
    <property type="component" value="Chromosome"/>
</dbReference>
<evidence type="ECO:0000256" key="2">
    <source>
        <dbReference type="ARBA" id="ARBA00022448"/>
    </source>
</evidence>
<name>A0A1L6MWQ5_9BACT</name>
<comment type="subcellular location">
    <subcellularLocation>
        <location evidence="1">Membrane</location>
        <topology evidence="1">Single-pass membrane protein</topology>
    </subcellularLocation>
</comment>
<dbReference type="STRING" id="1882918.BCY86_04150"/>
<keyword evidence="7" id="KW-0472">Membrane</keyword>
<dbReference type="Pfam" id="PF02416">
    <property type="entry name" value="TatA_B_E"/>
    <property type="match status" value="1"/>
</dbReference>
<dbReference type="PRINTS" id="PR01506">
    <property type="entry name" value="TATBPROTEIN"/>
</dbReference>
<evidence type="ECO:0000313" key="8">
    <source>
        <dbReference type="EMBL" id="APR99963.1"/>
    </source>
</evidence>
<evidence type="ECO:0000256" key="5">
    <source>
        <dbReference type="ARBA" id="ARBA00022989"/>
    </source>
</evidence>
<dbReference type="RefSeq" id="WP_075276629.1">
    <property type="nucleotide sequence ID" value="NZ_CP016908.1"/>
</dbReference>
<sequence>MLGLSFGELLVLAVVTLIVAGPQELPRVLHKIGRWAGELRRMAADLRASSEVDQFFEESIHSDLREIRKLMRGEWDDILTFQQVERNTSEWEIEKEHEHPLGGVDAYYVLPESAGMDEVLAPSKWSQDPIFTCGLEQDIEPVAADQQFVLPSSLSHPELQKKE</sequence>
<dbReference type="OrthoDB" id="9816005at2"/>
<keyword evidence="6" id="KW-0811">Translocation</keyword>
<keyword evidence="3" id="KW-0812">Transmembrane</keyword>
<evidence type="ECO:0008006" key="10">
    <source>
        <dbReference type="Google" id="ProtNLM"/>
    </source>
</evidence>
<accession>A0A1L6MWQ5</accession>
<dbReference type="InterPro" id="IPR003369">
    <property type="entry name" value="TatA/B/E"/>
</dbReference>
<keyword evidence="9" id="KW-1185">Reference proteome</keyword>
<keyword evidence="2" id="KW-0813">Transport</keyword>
<gene>
    <name evidence="8" type="ORF">BCY86_04150</name>
</gene>
<evidence type="ECO:0000313" key="9">
    <source>
        <dbReference type="Proteomes" id="UP000185544"/>
    </source>
</evidence>
<evidence type="ECO:0000256" key="3">
    <source>
        <dbReference type="ARBA" id="ARBA00022692"/>
    </source>
</evidence>
<dbReference type="EMBL" id="CP016908">
    <property type="protein sequence ID" value="APR99963.1"/>
    <property type="molecule type" value="Genomic_DNA"/>
</dbReference>
<keyword evidence="5" id="KW-1133">Transmembrane helix</keyword>
<dbReference type="Gene3D" id="1.20.5.3310">
    <property type="match status" value="1"/>
</dbReference>
<keyword evidence="4" id="KW-0653">Protein transport</keyword>
<dbReference type="AlphaFoldDB" id="A0A1L6MWQ5"/>
<evidence type="ECO:0000256" key="4">
    <source>
        <dbReference type="ARBA" id="ARBA00022927"/>
    </source>
</evidence>
<protein>
    <recommendedName>
        <fullName evidence="10">Twin arginine-targeting protein translocase TatB</fullName>
    </recommendedName>
</protein>
<evidence type="ECO:0000256" key="6">
    <source>
        <dbReference type="ARBA" id="ARBA00023010"/>
    </source>
</evidence>
<dbReference type="KEGG" id="pabo:BCY86_04150"/>
<evidence type="ECO:0000256" key="1">
    <source>
        <dbReference type="ARBA" id="ARBA00004167"/>
    </source>
</evidence>
<evidence type="ECO:0000256" key="7">
    <source>
        <dbReference type="ARBA" id="ARBA00023136"/>
    </source>
</evidence>
<organism evidence="8 9">
    <name type="scientific">Pajaroellobacter abortibovis</name>
    <dbReference type="NCBI Taxonomy" id="1882918"/>
    <lineage>
        <taxon>Bacteria</taxon>
        <taxon>Pseudomonadati</taxon>
        <taxon>Myxococcota</taxon>
        <taxon>Polyangia</taxon>
        <taxon>Polyangiales</taxon>
        <taxon>Polyangiaceae</taxon>
    </lineage>
</organism>